<dbReference type="CDD" id="cd06558">
    <property type="entry name" value="crotonase-like"/>
    <property type="match status" value="1"/>
</dbReference>
<keyword evidence="8" id="KW-0413">Isomerase</keyword>
<dbReference type="GO" id="GO:0005777">
    <property type="term" value="C:peroxisome"/>
    <property type="evidence" value="ECO:0007669"/>
    <property type="project" value="UniProtKB-SubCell"/>
</dbReference>
<dbReference type="Gene3D" id="3.90.226.10">
    <property type="entry name" value="2-enoyl-CoA Hydratase, Chain A, domain 1"/>
    <property type="match status" value="1"/>
</dbReference>
<dbReference type="Gene3D" id="1.10.12.10">
    <property type="entry name" value="Lyase 2-enoyl-coa Hydratase, Chain A, domain 2"/>
    <property type="match status" value="1"/>
</dbReference>
<proteinExistence type="inferred from homology"/>
<keyword evidence="4" id="KW-0276">Fatty acid metabolism</keyword>
<evidence type="ECO:0000256" key="5">
    <source>
        <dbReference type="ARBA" id="ARBA00022990"/>
    </source>
</evidence>
<dbReference type="InterPro" id="IPR001753">
    <property type="entry name" value="Enoyl-CoA_hydra/iso"/>
</dbReference>
<keyword evidence="10" id="KW-1185">Reference proteome</keyword>
<evidence type="ECO:0000313" key="9">
    <source>
        <dbReference type="EMBL" id="CAG9329014.1"/>
    </source>
</evidence>
<name>A0AAU9JVT9_9CILI</name>
<comment type="caution">
    <text evidence="9">The sequence shown here is derived from an EMBL/GenBank/DDBJ whole genome shotgun (WGS) entry which is preliminary data.</text>
</comment>
<accession>A0AAU9JVT9</accession>
<gene>
    <name evidence="9" type="ORF">BSTOLATCC_MIC47850</name>
</gene>
<evidence type="ECO:0000256" key="2">
    <source>
        <dbReference type="ARBA" id="ARBA00005005"/>
    </source>
</evidence>
<comment type="similarity">
    <text evidence="3">Belongs to the enoyl-CoA hydratase/isomerase family.</text>
</comment>
<keyword evidence="6" id="KW-0443">Lipid metabolism</keyword>
<dbReference type="GO" id="GO:0051750">
    <property type="term" value="F:delta(3,5)-delta(2,4)-dienoyl-CoA isomerase activity"/>
    <property type="evidence" value="ECO:0007669"/>
    <property type="project" value="TreeGrafter"/>
</dbReference>
<organism evidence="9 10">
    <name type="scientific">Blepharisma stoltei</name>
    <dbReference type="NCBI Taxonomy" id="1481888"/>
    <lineage>
        <taxon>Eukaryota</taxon>
        <taxon>Sar</taxon>
        <taxon>Alveolata</taxon>
        <taxon>Ciliophora</taxon>
        <taxon>Postciliodesmatophora</taxon>
        <taxon>Heterotrichea</taxon>
        <taxon>Heterotrichida</taxon>
        <taxon>Blepharismidae</taxon>
        <taxon>Blepharisma</taxon>
    </lineage>
</organism>
<keyword evidence="5" id="KW-0007">Acetylation</keyword>
<dbReference type="FunFam" id="1.10.12.10:FF:000004">
    <property type="entry name" value="Delta3,5-delta2,4-dienoyl-CoA isomerase"/>
    <property type="match status" value="1"/>
</dbReference>
<dbReference type="SUPFAM" id="SSF52096">
    <property type="entry name" value="ClpP/crotonase"/>
    <property type="match status" value="1"/>
</dbReference>
<dbReference type="GO" id="GO:0006631">
    <property type="term" value="P:fatty acid metabolic process"/>
    <property type="evidence" value="ECO:0007669"/>
    <property type="project" value="UniProtKB-KW"/>
</dbReference>
<keyword evidence="7" id="KW-0576">Peroxisome</keyword>
<evidence type="ECO:0000256" key="3">
    <source>
        <dbReference type="ARBA" id="ARBA00005254"/>
    </source>
</evidence>
<dbReference type="PANTHER" id="PTHR43149:SF1">
    <property type="entry name" value="DELTA(3,5)-DELTA(2,4)-DIENOYL-COA ISOMERASE, MITOCHONDRIAL"/>
    <property type="match status" value="1"/>
</dbReference>
<evidence type="ECO:0000313" key="10">
    <source>
        <dbReference type="Proteomes" id="UP001162131"/>
    </source>
</evidence>
<reference evidence="9" key="1">
    <citation type="submission" date="2021-09" db="EMBL/GenBank/DDBJ databases">
        <authorList>
            <consortium name="AG Swart"/>
            <person name="Singh M."/>
            <person name="Singh A."/>
            <person name="Seah K."/>
            <person name="Emmerich C."/>
        </authorList>
    </citation>
    <scope>NUCLEOTIDE SEQUENCE</scope>
    <source>
        <strain evidence="9">ATCC30299</strain>
    </source>
</reference>
<protein>
    <submittedName>
        <fullName evidence="9">Uncharacterized protein</fullName>
    </submittedName>
</protein>
<dbReference type="InterPro" id="IPR014748">
    <property type="entry name" value="Enoyl-CoA_hydra_C"/>
</dbReference>
<evidence type="ECO:0000256" key="8">
    <source>
        <dbReference type="ARBA" id="ARBA00023235"/>
    </source>
</evidence>
<dbReference type="FunFam" id="3.90.226.10:FF:000024">
    <property type="entry name" value="Delta3,5-delta2,4-dienoyl-CoA isomerase"/>
    <property type="match status" value="1"/>
</dbReference>
<evidence type="ECO:0000256" key="6">
    <source>
        <dbReference type="ARBA" id="ARBA00023098"/>
    </source>
</evidence>
<evidence type="ECO:0000256" key="1">
    <source>
        <dbReference type="ARBA" id="ARBA00004275"/>
    </source>
</evidence>
<sequence>METIILERLSENIALITLNRPKILNAMSKKMFEELSNTMNQLSEDPDIRCIILNANGRAFCAGIDINYLRDFFEDTKRADTGRTGIQIREKLKILQSHVTSLERCTKPVIAVTHGLCLGAGLDLITACDIRICSADTIVGVRETRIGMAADIGTLQRLQKVVGNQSWVREMAFTGKDVKAVEATGHGLFSRCLENKEKALEAAKELANEIAAKSPVALVAAKTSLIFSRDHSVNEGLDHIANYNASALQTEDLARAIMATMQKTKPVFPKL</sequence>
<dbReference type="PANTHER" id="PTHR43149">
    <property type="entry name" value="ENOYL-COA HYDRATASE"/>
    <property type="match status" value="1"/>
</dbReference>
<evidence type="ECO:0000256" key="4">
    <source>
        <dbReference type="ARBA" id="ARBA00022832"/>
    </source>
</evidence>
<evidence type="ECO:0000256" key="7">
    <source>
        <dbReference type="ARBA" id="ARBA00023140"/>
    </source>
</evidence>
<comment type="subcellular location">
    <subcellularLocation>
        <location evidence="1">Peroxisome</location>
    </subcellularLocation>
</comment>
<dbReference type="Pfam" id="PF00378">
    <property type="entry name" value="ECH_1"/>
    <property type="match status" value="1"/>
</dbReference>
<dbReference type="InterPro" id="IPR029045">
    <property type="entry name" value="ClpP/crotonase-like_dom_sf"/>
</dbReference>
<dbReference type="InterPro" id="IPR045002">
    <property type="entry name" value="Ech1-like"/>
</dbReference>
<comment type="pathway">
    <text evidence="2">Lipid metabolism; fatty acid beta-oxidation.</text>
</comment>
<dbReference type="EMBL" id="CAJZBQ010000047">
    <property type="protein sequence ID" value="CAG9329014.1"/>
    <property type="molecule type" value="Genomic_DNA"/>
</dbReference>
<dbReference type="AlphaFoldDB" id="A0AAU9JVT9"/>
<dbReference type="Proteomes" id="UP001162131">
    <property type="component" value="Unassembled WGS sequence"/>
</dbReference>